<dbReference type="EMBL" id="JASCXX010000021">
    <property type="protein sequence ID" value="MDI6450493.1"/>
    <property type="molecule type" value="Genomic_DNA"/>
</dbReference>
<keyword evidence="7" id="KW-1133">Transmembrane helix</keyword>
<evidence type="ECO:0000256" key="3">
    <source>
        <dbReference type="ARBA" id="ARBA00022723"/>
    </source>
</evidence>
<dbReference type="Pfam" id="PF01435">
    <property type="entry name" value="Peptidase_M48"/>
    <property type="match status" value="1"/>
</dbReference>
<feature type="transmembrane region" description="Helical" evidence="7">
    <location>
        <begin position="449"/>
        <end position="482"/>
    </location>
</feature>
<feature type="transmembrane region" description="Helical" evidence="7">
    <location>
        <begin position="190"/>
        <end position="209"/>
    </location>
</feature>
<dbReference type="Proteomes" id="UP001431776">
    <property type="component" value="Unassembled WGS sequence"/>
</dbReference>
<comment type="cofactor">
    <cofactor evidence="1">
        <name>Zn(2+)</name>
        <dbReference type="ChEBI" id="CHEBI:29105"/>
    </cofactor>
</comment>
<keyword evidence="3" id="KW-0479">Metal-binding</keyword>
<dbReference type="AlphaFoldDB" id="A0AAW6U5P7"/>
<keyword evidence="7" id="KW-0472">Membrane</keyword>
<evidence type="ECO:0000256" key="4">
    <source>
        <dbReference type="ARBA" id="ARBA00022801"/>
    </source>
</evidence>
<keyword evidence="7" id="KW-0812">Transmembrane</keyword>
<keyword evidence="5" id="KW-0862">Zinc</keyword>
<dbReference type="GO" id="GO:0046872">
    <property type="term" value="F:metal ion binding"/>
    <property type="evidence" value="ECO:0007669"/>
    <property type="project" value="UniProtKB-KW"/>
</dbReference>
<evidence type="ECO:0000313" key="10">
    <source>
        <dbReference type="Proteomes" id="UP001431776"/>
    </source>
</evidence>
<keyword evidence="6 9" id="KW-0482">Metalloprotease</keyword>
<dbReference type="GO" id="GO:0004222">
    <property type="term" value="F:metalloendopeptidase activity"/>
    <property type="evidence" value="ECO:0007669"/>
    <property type="project" value="InterPro"/>
</dbReference>
<evidence type="ECO:0000256" key="6">
    <source>
        <dbReference type="ARBA" id="ARBA00023049"/>
    </source>
</evidence>
<proteinExistence type="predicted"/>
<dbReference type="EC" id="3.4.24.-" evidence="9"/>
<evidence type="ECO:0000313" key="9">
    <source>
        <dbReference type="EMBL" id="MDI6450493.1"/>
    </source>
</evidence>
<protein>
    <submittedName>
        <fullName evidence="9">M48 family metalloprotease</fullName>
        <ecNumber evidence="9">3.4.24.-</ecNumber>
    </submittedName>
</protein>
<keyword evidence="2" id="KW-0645">Protease</keyword>
<gene>
    <name evidence="9" type="ORF">QJ522_15640</name>
</gene>
<dbReference type="Gene3D" id="3.30.2010.10">
    <property type="entry name" value="Metalloproteases ('zincins'), catalytic domain"/>
    <property type="match status" value="1"/>
</dbReference>
<feature type="transmembrane region" description="Helical" evidence="7">
    <location>
        <begin position="326"/>
        <end position="344"/>
    </location>
</feature>
<accession>A0AAW6U5P7</accession>
<sequence>MGRALAETSYGQLVEMIRRWCERADFTPDQQLACLTSCRVPASGSVHFTAQSRFCKARWRCQHSEHAILLDFAVCPRLNYGLTLLGLSLFGMLYCILLIDRIMSDYEGRDVITFMMCALLTMLCGWWQRQKAEPRLAQIEHSFWTEVRHSCDCHQVSYAFGRLYVPKLNLAIEMVLGAGLILLCGKLMGLLGVSVALVVCTLVISRYMVGIFQDRNQYSQWHLGLMDNVTSWTLLMLMLSAVFIVLWAIEVFLPQRLYLAETPASIRQAVANARFRPITPRIAHVLEDDCARTFYGLAEHDVSSSNHLPVTAGQASRTIRVQRRTVAYGYAFMVIVWISVYFFSVRPFDALLKKQRRWALQSIDESSRDGPATLYLPQAWKWKSTLGVRCIIILHYLCGAAVNTTATILCVDSLGYAFLGHSILLASTANLCSWVFSSCKIALGPNAGHIAAVVTIVVLSLPVLFLAGAFVRRALFAAILWLTVLARHRRSQSQPKAIWLQEYLTTLCREHGVKAPVLLVTRRAGIGIRLLHLVVTNTAIIEVSTDTLELFSRQELAAAVSHEIAHIRQGLWPIRLLKVLSSLALFPNFYLILWLDWAQKEIDADRFAIAVTGNAAALKGAIVKASAAQLVYIAGSGWTDQGLGVKAIQAMRARRDSAMASLRFFFGDGLLGYAHPYLSDRLEAIDNG</sequence>
<reference evidence="9" key="1">
    <citation type="submission" date="2023-05" db="EMBL/GenBank/DDBJ databases">
        <title>Anaerotaeda fermentans gen. nov., sp. nov., a novel anaerobic planctomycete of the new family within the order Sedimentisphaerales isolated from Taman Peninsula, Russia.</title>
        <authorList>
            <person name="Khomyakova M.A."/>
            <person name="Merkel A.Y."/>
            <person name="Slobodkin A.I."/>
        </authorList>
    </citation>
    <scope>NUCLEOTIDE SEQUENCE</scope>
    <source>
        <strain evidence="9">M17dextr</strain>
    </source>
</reference>
<evidence type="ECO:0000256" key="7">
    <source>
        <dbReference type="SAM" id="Phobius"/>
    </source>
</evidence>
<comment type="caution">
    <text evidence="9">The sequence shown here is derived from an EMBL/GenBank/DDBJ whole genome shotgun (WGS) entry which is preliminary data.</text>
</comment>
<dbReference type="GO" id="GO:0006508">
    <property type="term" value="P:proteolysis"/>
    <property type="evidence" value="ECO:0007669"/>
    <property type="project" value="UniProtKB-KW"/>
</dbReference>
<keyword evidence="10" id="KW-1185">Reference proteome</keyword>
<dbReference type="RefSeq" id="WP_349245903.1">
    <property type="nucleotide sequence ID" value="NZ_JASCXX010000021.1"/>
</dbReference>
<feature type="transmembrane region" description="Helical" evidence="7">
    <location>
        <begin position="111"/>
        <end position="128"/>
    </location>
</feature>
<keyword evidence="4 9" id="KW-0378">Hydrolase</keyword>
<feature type="domain" description="Peptidase M48" evidence="8">
    <location>
        <begin position="540"/>
        <end position="686"/>
    </location>
</feature>
<evidence type="ECO:0000256" key="5">
    <source>
        <dbReference type="ARBA" id="ARBA00022833"/>
    </source>
</evidence>
<name>A0AAW6U5P7_9BACT</name>
<feature type="transmembrane region" description="Helical" evidence="7">
    <location>
        <begin position="229"/>
        <end position="249"/>
    </location>
</feature>
<evidence type="ECO:0000256" key="2">
    <source>
        <dbReference type="ARBA" id="ARBA00022670"/>
    </source>
</evidence>
<dbReference type="InterPro" id="IPR001915">
    <property type="entry name" value="Peptidase_M48"/>
</dbReference>
<feature type="transmembrane region" description="Helical" evidence="7">
    <location>
        <begin position="423"/>
        <end position="443"/>
    </location>
</feature>
<evidence type="ECO:0000259" key="8">
    <source>
        <dbReference type="Pfam" id="PF01435"/>
    </source>
</evidence>
<organism evidence="9 10">
    <name type="scientific">Anaerobaca lacustris</name>
    <dbReference type="NCBI Taxonomy" id="3044600"/>
    <lineage>
        <taxon>Bacteria</taxon>
        <taxon>Pseudomonadati</taxon>
        <taxon>Planctomycetota</taxon>
        <taxon>Phycisphaerae</taxon>
        <taxon>Sedimentisphaerales</taxon>
        <taxon>Anaerobacaceae</taxon>
        <taxon>Anaerobaca</taxon>
    </lineage>
</organism>
<feature type="transmembrane region" description="Helical" evidence="7">
    <location>
        <begin position="80"/>
        <end position="99"/>
    </location>
</feature>
<evidence type="ECO:0000256" key="1">
    <source>
        <dbReference type="ARBA" id="ARBA00001947"/>
    </source>
</evidence>